<dbReference type="AlphaFoldDB" id="A0A4R4X1J1"/>
<dbReference type="InterPro" id="IPR013785">
    <property type="entry name" value="Aldolase_TIM"/>
</dbReference>
<dbReference type="PANTHER" id="PTHR12128">
    <property type="entry name" value="DIHYDRODIPICOLINATE SYNTHASE"/>
    <property type="match status" value="1"/>
</dbReference>
<comment type="similarity">
    <text evidence="1 3">Belongs to the DapA family.</text>
</comment>
<protein>
    <submittedName>
        <fullName evidence="5">Dihydrodipicolinate synthase family protein</fullName>
    </submittedName>
</protein>
<dbReference type="GO" id="GO:0005829">
    <property type="term" value="C:cytosol"/>
    <property type="evidence" value="ECO:0007669"/>
    <property type="project" value="TreeGrafter"/>
</dbReference>
<dbReference type="EMBL" id="SMKR01000067">
    <property type="protein sequence ID" value="TDD23985.1"/>
    <property type="molecule type" value="Genomic_DNA"/>
</dbReference>
<dbReference type="SMART" id="SM01130">
    <property type="entry name" value="DHDPS"/>
    <property type="match status" value="1"/>
</dbReference>
<dbReference type="RefSeq" id="WP_132321202.1">
    <property type="nucleotide sequence ID" value="NZ_SMKR01000067.1"/>
</dbReference>
<dbReference type="GO" id="GO:0008840">
    <property type="term" value="F:4-hydroxy-tetrahydrodipicolinate synthase activity"/>
    <property type="evidence" value="ECO:0007669"/>
    <property type="project" value="TreeGrafter"/>
</dbReference>
<keyword evidence="6" id="KW-1185">Reference proteome</keyword>
<dbReference type="PIRSF" id="PIRSF001365">
    <property type="entry name" value="DHDPS"/>
    <property type="match status" value="1"/>
</dbReference>
<dbReference type="Proteomes" id="UP000295172">
    <property type="component" value="Unassembled WGS sequence"/>
</dbReference>
<name>A0A4R4X1J1_9ACTN</name>
<evidence type="ECO:0000256" key="4">
    <source>
        <dbReference type="PIRSR" id="PIRSR001365-2"/>
    </source>
</evidence>
<accession>A0A4R4X1J1</accession>
<dbReference type="CDD" id="cd00408">
    <property type="entry name" value="DHDPS-like"/>
    <property type="match status" value="1"/>
</dbReference>
<reference evidence="5 6" key="1">
    <citation type="submission" date="2019-02" db="EMBL/GenBank/DDBJ databases">
        <title>Draft genome sequences of novel Actinobacteria.</title>
        <authorList>
            <person name="Sahin N."/>
            <person name="Ay H."/>
            <person name="Saygin H."/>
        </authorList>
    </citation>
    <scope>NUCLEOTIDE SEQUENCE [LARGE SCALE GENOMIC DNA]</scope>
    <source>
        <strain evidence="5 6">16K104</strain>
    </source>
</reference>
<dbReference type="Pfam" id="PF00701">
    <property type="entry name" value="DHDPS"/>
    <property type="match status" value="1"/>
</dbReference>
<organism evidence="5 6">
    <name type="scientific">Kribbella turkmenica</name>
    <dbReference type="NCBI Taxonomy" id="2530375"/>
    <lineage>
        <taxon>Bacteria</taxon>
        <taxon>Bacillati</taxon>
        <taxon>Actinomycetota</taxon>
        <taxon>Actinomycetes</taxon>
        <taxon>Propionibacteriales</taxon>
        <taxon>Kribbellaceae</taxon>
        <taxon>Kribbella</taxon>
    </lineage>
</organism>
<dbReference type="PANTHER" id="PTHR12128:SF66">
    <property type="entry name" value="4-HYDROXY-2-OXOGLUTARATE ALDOLASE, MITOCHONDRIAL"/>
    <property type="match status" value="1"/>
</dbReference>
<keyword evidence="2 3" id="KW-0456">Lyase</keyword>
<proteinExistence type="inferred from homology"/>
<sequence>MTLDPGVWGVLATPLTADGSAIDAESLSRQVRHYESIGATGLTVLGVFGEAARLTPAERRTVVETVVGSGELPLVVGVSTLALEEVCAEAANVLPVVGSRLAGLMVQVNSVDPDALSKHLNAVADRTECPLVVQDYPVISGVRIATADLVAAVRTVPAVVAVKSESSPSPPAVAELAAGLDVPIFGGLGGTCLLDELAVGAAGAMTGFSVPEGLLACVGAFREGGFEAAHDVWRDYLPLVNFEFQAAIALGLRKRSLVLRGLIAYDAVRPPAAVPPASMLRLLEEHLRRTPGVS</sequence>
<evidence type="ECO:0000256" key="3">
    <source>
        <dbReference type="PIRNR" id="PIRNR001365"/>
    </source>
</evidence>
<comment type="caution">
    <text evidence="5">The sequence shown here is derived from an EMBL/GenBank/DDBJ whole genome shotgun (WGS) entry which is preliminary data.</text>
</comment>
<evidence type="ECO:0000313" key="5">
    <source>
        <dbReference type="EMBL" id="TDD23985.1"/>
    </source>
</evidence>
<evidence type="ECO:0000256" key="1">
    <source>
        <dbReference type="ARBA" id="ARBA00007592"/>
    </source>
</evidence>
<dbReference type="InterPro" id="IPR002220">
    <property type="entry name" value="DapA-like"/>
</dbReference>
<dbReference type="Gene3D" id="3.20.20.70">
    <property type="entry name" value="Aldolase class I"/>
    <property type="match status" value="1"/>
</dbReference>
<dbReference type="SUPFAM" id="SSF51569">
    <property type="entry name" value="Aldolase"/>
    <property type="match status" value="1"/>
</dbReference>
<gene>
    <name evidence="5" type="ORF">E1218_16995</name>
</gene>
<dbReference type="OrthoDB" id="9778880at2"/>
<evidence type="ECO:0000256" key="2">
    <source>
        <dbReference type="ARBA" id="ARBA00023239"/>
    </source>
</evidence>
<evidence type="ECO:0000313" key="6">
    <source>
        <dbReference type="Proteomes" id="UP000295172"/>
    </source>
</evidence>
<feature type="binding site" evidence="4">
    <location>
        <position position="205"/>
    </location>
    <ligand>
        <name>pyruvate</name>
        <dbReference type="ChEBI" id="CHEBI:15361"/>
    </ligand>
</feature>